<protein>
    <submittedName>
        <fullName evidence="5">ShKT domain-containing protein</fullName>
    </submittedName>
</protein>
<evidence type="ECO:0000259" key="3">
    <source>
        <dbReference type="PROSITE" id="PS51670"/>
    </source>
</evidence>
<dbReference type="Pfam" id="PF01549">
    <property type="entry name" value="ShK"/>
    <property type="match status" value="3"/>
</dbReference>
<evidence type="ECO:0000256" key="2">
    <source>
        <dbReference type="SAM" id="MobiDB-lite"/>
    </source>
</evidence>
<comment type="caution">
    <text evidence="1">Lacks conserved residue(s) required for the propagation of feature annotation.</text>
</comment>
<dbReference type="SMART" id="SM00254">
    <property type="entry name" value="ShKT"/>
    <property type="match status" value="3"/>
</dbReference>
<proteinExistence type="predicted"/>
<dbReference type="Proteomes" id="UP000038045">
    <property type="component" value="Unplaced"/>
</dbReference>
<dbReference type="WBParaSite" id="PTRK_0000135400.1">
    <property type="protein sequence ID" value="PTRK_0000135400.1"/>
    <property type="gene ID" value="PTRK_0000135400"/>
</dbReference>
<sequence>MIKNLNLNLYYSTFVTIDEQPEITFLSEVEGSECSSCPEVPAHLVPRQACATIKKPKDDIVHISCQPLPELCIIEFRNRYSEFFQRVEKNFEKHLILKNADSQNKSQLTSSQTKDILKKILFSTTATPHITTKLSTLINSKMINANDRFKLLSSKNPNKEHLMKTDLKQKEIILKELKNDTIISLKHNLESEKSKLSLHQEFITSPSIIKQFDEESPIENNLPLIGIKETPTNSTKSLQSNAFVFRKNKRISNNANITLNKNELLFSKDQKITNIISKNSIINNTISDKDDDIICEDKSKICCFWALTGECNLNPFWMRTNCPKACGTCGCKLKEADKCLSTGIKCELPKKTILTSTLTIPTTLTTTSTIKPTTKKINKNDKNTFTDNKKSNLKSNKDDNVISKNFPGNTFSSNKNLKHIINAGITFPDKTTKTTTVKITTSVPSTISTTPFNDLTTTSRQRNILTTTEKPCKDHHKNCKFWSLLGECTKNPFWMKTQCEKSCNTCGTELDKVFAPTPHPGCNNHHKLCQFWAFNGQCESNPNWMLVKCKLSCRVC</sequence>
<feature type="region of interest" description="Disordered" evidence="2">
    <location>
        <begin position="379"/>
        <end position="401"/>
    </location>
</feature>
<feature type="disulfide bond" evidence="1">
    <location>
        <begin position="295"/>
        <end position="329"/>
    </location>
</feature>
<evidence type="ECO:0000256" key="1">
    <source>
        <dbReference type="PROSITE-ProRule" id="PRU01005"/>
    </source>
</evidence>
<feature type="domain" description="ShKT" evidence="3">
    <location>
        <begin position="472"/>
        <end position="506"/>
    </location>
</feature>
<reference evidence="5" key="1">
    <citation type="submission" date="2017-02" db="UniProtKB">
        <authorList>
            <consortium name="WormBaseParasite"/>
        </authorList>
    </citation>
    <scope>IDENTIFICATION</scope>
</reference>
<feature type="disulfide bond" evidence="1">
    <location>
        <begin position="522"/>
        <end position="556"/>
    </location>
</feature>
<keyword evidence="4" id="KW-1185">Reference proteome</keyword>
<name>A0A0N4Z376_PARTI</name>
<dbReference type="PANTHER" id="PTHR21724">
    <property type="entry name" value="SHKT DOMAIN-CONTAINING PROTEIN"/>
    <property type="match status" value="1"/>
</dbReference>
<feature type="domain" description="ShKT" evidence="3">
    <location>
        <begin position="522"/>
        <end position="556"/>
    </location>
</feature>
<dbReference type="InterPro" id="IPR003582">
    <property type="entry name" value="ShKT_dom"/>
</dbReference>
<dbReference type="PROSITE" id="PS51670">
    <property type="entry name" value="SHKT"/>
    <property type="match status" value="3"/>
</dbReference>
<evidence type="ECO:0000313" key="4">
    <source>
        <dbReference type="Proteomes" id="UP000038045"/>
    </source>
</evidence>
<keyword evidence="1" id="KW-1015">Disulfide bond</keyword>
<evidence type="ECO:0000313" key="5">
    <source>
        <dbReference type="WBParaSite" id="PTRK_0000135400.1"/>
    </source>
</evidence>
<dbReference type="PANTHER" id="PTHR21724:SF109">
    <property type="entry name" value="SHKT DOMAIN-CONTAINING PROTEIN"/>
    <property type="match status" value="1"/>
</dbReference>
<dbReference type="AlphaFoldDB" id="A0A0N4Z376"/>
<feature type="disulfide bond" evidence="1">
    <location>
        <begin position="472"/>
        <end position="506"/>
    </location>
</feature>
<feature type="domain" description="ShKT" evidence="3">
    <location>
        <begin position="295"/>
        <end position="329"/>
    </location>
</feature>
<dbReference type="STRING" id="131310.A0A0N4Z376"/>
<organism evidence="4 5">
    <name type="scientific">Parastrongyloides trichosuri</name>
    <name type="common">Possum-specific nematode worm</name>
    <dbReference type="NCBI Taxonomy" id="131310"/>
    <lineage>
        <taxon>Eukaryota</taxon>
        <taxon>Metazoa</taxon>
        <taxon>Ecdysozoa</taxon>
        <taxon>Nematoda</taxon>
        <taxon>Chromadorea</taxon>
        <taxon>Rhabditida</taxon>
        <taxon>Tylenchina</taxon>
        <taxon>Panagrolaimomorpha</taxon>
        <taxon>Strongyloidoidea</taxon>
        <taxon>Strongyloididae</taxon>
        <taxon>Parastrongyloides</taxon>
    </lineage>
</organism>
<accession>A0A0N4Z376</accession>